<dbReference type="InterPro" id="IPR007863">
    <property type="entry name" value="Peptidase_M16_C"/>
</dbReference>
<dbReference type="SUPFAM" id="SSF63411">
    <property type="entry name" value="LuxS/MPP-like metallohydrolase"/>
    <property type="match status" value="2"/>
</dbReference>
<reference evidence="2 3" key="1">
    <citation type="submission" date="2023-02" db="EMBL/GenBank/DDBJ databases">
        <authorList>
            <person name="Maleckis M."/>
        </authorList>
    </citation>
    <scope>NUCLEOTIDE SEQUENCE [LARGE SCALE GENOMIC DNA]</scope>
    <source>
        <strain evidence="2 3">P8-A2</strain>
    </source>
</reference>
<keyword evidence="3" id="KW-1185">Reference proteome</keyword>
<feature type="domain" description="Peptidase M16 C-terminal" evidence="1">
    <location>
        <begin position="185"/>
        <end position="360"/>
    </location>
</feature>
<protein>
    <submittedName>
        <fullName evidence="2">Pitrilysin family protein</fullName>
    </submittedName>
</protein>
<dbReference type="Gene3D" id="3.30.830.10">
    <property type="entry name" value="Metalloenzyme, LuxS/M16 peptidase-like"/>
    <property type="match status" value="2"/>
</dbReference>
<dbReference type="InterPro" id="IPR050361">
    <property type="entry name" value="MPP/UQCRC_Complex"/>
</dbReference>
<sequence length="439" mass="46712">MTRTAALLPPIGPVPPLTIPPTADVRLPSGLRVVAVRYPSIPMAELRLAIPLDAASSHTGAVHELLAATLLHGTPRRSRHTITDELAVSGAALAASRTSRWLGLTGSGPAAALPTLLAVLADSLTSAAHADDAVHAARDRARRQIATTRRQPQVIASEALLDQLYGDLPRMQDVPRGDAIAAVGPDDVRHAHRTVVRPDNAFLVLVGDLAPEAAVAEAARALQPWRALSPGLDPGTAPQLPVLRRPGTAWVHRPGAVQSQIRLVRPAIGRDHPDFAALTLANIVFGGYFSSRLVADVRERRGLAYRCEAAFRDHLDQLVISLEADTATASAPETLRRIHAQLRLMAEQPPSAAEVEAARRYVTGMTALATSSQQAWAGSLLMSLTLGQEPDRIAHFLDALTRVTVEDVAAAAARFYDPADYHGIVLGDTAHLTDTDPSL</sequence>
<organism evidence="2 3">
    <name type="scientific">Streptomyces mirabilis</name>
    <dbReference type="NCBI Taxonomy" id="68239"/>
    <lineage>
        <taxon>Bacteria</taxon>
        <taxon>Bacillati</taxon>
        <taxon>Actinomycetota</taxon>
        <taxon>Actinomycetes</taxon>
        <taxon>Kitasatosporales</taxon>
        <taxon>Streptomycetaceae</taxon>
        <taxon>Streptomyces</taxon>
    </lineage>
</organism>
<gene>
    <name evidence="2" type="ORF">PU648_25385</name>
</gene>
<dbReference type="RefSeq" id="WP_316733430.1">
    <property type="nucleotide sequence ID" value="NZ_JARAKF010000001.1"/>
</dbReference>
<dbReference type="Proteomes" id="UP001257627">
    <property type="component" value="Unassembled WGS sequence"/>
</dbReference>
<comment type="caution">
    <text evidence="2">The sequence shown here is derived from an EMBL/GenBank/DDBJ whole genome shotgun (WGS) entry which is preliminary data.</text>
</comment>
<dbReference type="PANTHER" id="PTHR11851:SF224">
    <property type="entry name" value="PROCESSING PROTEASE"/>
    <property type="match status" value="1"/>
</dbReference>
<dbReference type="InterPro" id="IPR011249">
    <property type="entry name" value="Metalloenz_LuxS/M16"/>
</dbReference>
<dbReference type="Pfam" id="PF05193">
    <property type="entry name" value="Peptidase_M16_C"/>
    <property type="match status" value="1"/>
</dbReference>
<dbReference type="EMBL" id="JARAKF010000001">
    <property type="protein sequence ID" value="MDU8995629.1"/>
    <property type="molecule type" value="Genomic_DNA"/>
</dbReference>
<dbReference type="PANTHER" id="PTHR11851">
    <property type="entry name" value="METALLOPROTEASE"/>
    <property type="match status" value="1"/>
</dbReference>
<accession>A0ABU3UNY3</accession>
<name>A0ABU3UNY3_9ACTN</name>
<evidence type="ECO:0000313" key="3">
    <source>
        <dbReference type="Proteomes" id="UP001257627"/>
    </source>
</evidence>
<evidence type="ECO:0000259" key="1">
    <source>
        <dbReference type="Pfam" id="PF05193"/>
    </source>
</evidence>
<evidence type="ECO:0000313" key="2">
    <source>
        <dbReference type="EMBL" id="MDU8995629.1"/>
    </source>
</evidence>
<proteinExistence type="predicted"/>